<organism evidence="1">
    <name type="scientific">marine sediment metagenome</name>
    <dbReference type="NCBI Taxonomy" id="412755"/>
    <lineage>
        <taxon>unclassified sequences</taxon>
        <taxon>metagenomes</taxon>
        <taxon>ecological metagenomes</taxon>
    </lineage>
</organism>
<evidence type="ECO:0000313" key="1">
    <source>
        <dbReference type="EMBL" id="KKM76790.1"/>
    </source>
</evidence>
<dbReference type="AlphaFoldDB" id="A0A0F9MJ92"/>
<proteinExistence type="predicted"/>
<feature type="non-terminal residue" evidence="1">
    <location>
        <position position="69"/>
    </location>
</feature>
<comment type="caution">
    <text evidence="1">The sequence shown here is derived from an EMBL/GenBank/DDBJ whole genome shotgun (WGS) entry which is preliminary data.</text>
</comment>
<reference evidence="1" key="1">
    <citation type="journal article" date="2015" name="Nature">
        <title>Complex archaea that bridge the gap between prokaryotes and eukaryotes.</title>
        <authorList>
            <person name="Spang A."/>
            <person name="Saw J.H."/>
            <person name="Jorgensen S.L."/>
            <person name="Zaremba-Niedzwiedzka K."/>
            <person name="Martijn J."/>
            <person name="Lind A.E."/>
            <person name="van Eijk R."/>
            <person name="Schleper C."/>
            <person name="Guy L."/>
            <person name="Ettema T.J."/>
        </authorList>
    </citation>
    <scope>NUCLEOTIDE SEQUENCE</scope>
</reference>
<name>A0A0F9MJ92_9ZZZZ</name>
<accession>A0A0F9MJ92</accession>
<gene>
    <name evidence="1" type="ORF">LCGC14_1376620</name>
</gene>
<protein>
    <submittedName>
        <fullName evidence="1">Uncharacterized protein</fullName>
    </submittedName>
</protein>
<sequence length="69" mass="7922">MRYEFRTERSKIIELEFPMSEAPDLGDVLIVDGPQGKMRATRIVSSPAAVHVAKDWVPFVSHRLPRHLH</sequence>
<dbReference type="EMBL" id="LAZR01008748">
    <property type="protein sequence ID" value="KKM76790.1"/>
    <property type="molecule type" value="Genomic_DNA"/>
</dbReference>